<feature type="compositionally biased region" description="Low complexity" evidence="2">
    <location>
        <begin position="17"/>
        <end position="29"/>
    </location>
</feature>
<accession>A0A812QIK2</accession>
<feature type="compositionally biased region" description="Basic and acidic residues" evidence="2">
    <location>
        <begin position="30"/>
        <end position="42"/>
    </location>
</feature>
<name>A0A812QIK2_9DINO</name>
<dbReference type="GO" id="GO:0003723">
    <property type="term" value="F:RNA binding"/>
    <property type="evidence" value="ECO:0007669"/>
    <property type="project" value="UniProtKB-UniRule"/>
</dbReference>
<dbReference type="Proteomes" id="UP000601435">
    <property type="component" value="Unassembled WGS sequence"/>
</dbReference>
<dbReference type="SMART" id="SM00360">
    <property type="entry name" value="RRM"/>
    <property type="match status" value="1"/>
</dbReference>
<reference evidence="4" key="1">
    <citation type="submission" date="2021-02" db="EMBL/GenBank/DDBJ databases">
        <authorList>
            <person name="Dougan E. K."/>
            <person name="Rhodes N."/>
            <person name="Thang M."/>
            <person name="Chan C."/>
        </authorList>
    </citation>
    <scope>NUCLEOTIDE SEQUENCE</scope>
</reference>
<keyword evidence="1" id="KW-0694">RNA-binding</keyword>
<dbReference type="EMBL" id="CAJNJA010016326">
    <property type="protein sequence ID" value="CAE7378685.1"/>
    <property type="molecule type" value="Genomic_DNA"/>
</dbReference>
<dbReference type="SUPFAM" id="SSF54928">
    <property type="entry name" value="RNA-binding domain, RBD"/>
    <property type="match status" value="1"/>
</dbReference>
<evidence type="ECO:0000313" key="4">
    <source>
        <dbReference type="EMBL" id="CAE7378685.1"/>
    </source>
</evidence>
<evidence type="ECO:0000256" key="2">
    <source>
        <dbReference type="SAM" id="MobiDB-lite"/>
    </source>
</evidence>
<feature type="compositionally biased region" description="Low complexity" evidence="2">
    <location>
        <begin position="125"/>
        <end position="136"/>
    </location>
</feature>
<evidence type="ECO:0000259" key="3">
    <source>
        <dbReference type="PROSITE" id="PS50102"/>
    </source>
</evidence>
<dbReference type="CDD" id="cd00590">
    <property type="entry name" value="RRM_SF"/>
    <property type="match status" value="1"/>
</dbReference>
<dbReference type="AlphaFoldDB" id="A0A812QIK2"/>
<feature type="domain" description="RRM" evidence="3">
    <location>
        <begin position="261"/>
        <end position="330"/>
    </location>
</feature>
<protein>
    <submittedName>
        <fullName evidence="4">Rnp24 protein</fullName>
    </submittedName>
</protein>
<evidence type="ECO:0000313" key="5">
    <source>
        <dbReference type="Proteomes" id="UP000601435"/>
    </source>
</evidence>
<feature type="compositionally biased region" description="Basic and acidic residues" evidence="2">
    <location>
        <begin position="74"/>
        <end position="85"/>
    </location>
</feature>
<gene>
    <name evidence="4" type="primary">rnp24</name>
    <name evidence="4" type="ORF">SNEC2469_LOCUS10231</name>
</gene>
<evidence type="ECO:0000256" key="1">
    <source>
        <dbReference type="PROSITE-ProRule" id="PRU00176"/>
    </source>
</evidence>
<dbReference type="PROSITE" id="PS50102">
    <property type="entry name" value="RRM"/>
    <property type="match status" value="1"/>
</dbReference>
<feature type="region of interest" description="Disordered" evidence="2">
    <location>
        <begin position="1"/>
        <end position="233"/>
    </location>
</feature>
<dbReference type="InterPro" id="IPR035979">
    <property type="entry name" value="RBD_domain_sf"/>
</dbReference>
<dbReference type="OrthoDB" id="439539at2759"/>
<dbReference type="InterPro" id="IPR000504">
    <property type="entry name" value="RRM_dom"/>
</dbReference>
<feature type="compositionally biased region" description="Basic and acidic residues" evidence="2">
    <location>
        <begin position="194"/>
        <end position="203"/>
    </location>
</feature>
<comment type="caution">
    <text evidence="4">The sequence shown here is derived from an EMBL/GenBank/DDBJ whole genome shotgun (WGS) entry which is preliminary data.</text>
</comment>
<keyword evidence="5" id="KW-1185">Reference proteome</keyword>
<dbReference type="InterPro" id="IPR012677">
    <property type="entry name" value="Nucleotide-bd_a/b_plait_sf"/>
</dbReference>
<organism evidence="4 5">
    <name type="scientific">Symbiodinium necroappetens</name>
    <dbReference type="NCBI Taxonomy" id="1628268"/>
    <lineage>
        <taxon>Eukaryota</taxon>
        <taxon>Sar</taxon>
        <taxon>Alveolata</taxon>
        <taxon>Dinophyceae</taxon>
        <taxon>Suessiales</taxon>
        <taxon>Symbiodiniaceae</taxon>
        <taxon>Symbiodinium</taxon>
    </lineage>
</organism>
<feature type="compositionally biased region" description="Pro residues" evidence="2">
    <location>
        <begin position="103"/>
        <end position="124"/>
    </location>
</feature>
<feature type="non-terminal residue" evidence="4">
    <location>
        <position position="1"/>
    </location>
</feature>
<proteinExistence type="predicted"/>
<dbReference type="Pfam" id="PF00076">
    <property type="entry name" value="RRM_1"/>
    <property type="match status" value="1"/>
</dbReference>
<sequence length="330" mass="34507">MDDVDIYGDLLPPQPKAPAKAVSSSVPDPRLADPGETAERRGAGTSAHADSRPFRPRARNLVWKAPGVESPAVTRKEAQVPKDTEPEVVVLDDADPPKTQPAEAPPAESPPAESPPASEPPAQSPAPAVAAVAEAMAEPKPKEFATLQKELQAEEASACPAEPGSPVSEGAADLDPAMEDGGVISDGTEGSEDGEIHLGEVRASETGTAAPHFRRAQEKGDSAPSSGGMGPKGPRIKKKEILLFIGPPPPLPPLGQPGESSSLLIGGLPWWLTDTELRRYGEQYGQVRRLRILDFAGSGKSAGVALLEFAQVDATRQALRPDVGLCRPQL</sequence>
<dbReference type="Gene3D" id="3.30.70.330">
    <property type="match status" value="1"/>
</dbReference>